<accession>A0A6C0KFV2</accession>
<evidence type="ECO:0000313" key="2">
    <source>
        <dbReference type="EMBL" id="QHU15208.1"/>
    </source>
</evidence>
<dbReference type="EMBL" id="MN740853">
    <property type="protein sequence ID" value="QHU15208.1"/>
    <property type="molecule type" value="Genomic_DNA"/>
</dbReference>
<reference evidence="2" key="1">
    <citation type="journal article" date="2020" name="Nature">
        <title>Giant virus diversity and host interactions through global metagenomics.</title>
        <authorList>
            <person name="Schulz F."/>
            <person name="Roux S."/>
            <person name="Paez-Espino D."/>
            <person name="Jungbluth S."/>
            <person name="Walsh D.A."/>
            <person name="Denef V.J."/>
            <person name="McMahon K.D."/>
            <person name="Konstantinidis K.T."/>
            <person name="Eloe-Fadrosh E.A."/>
            <person name="Kyrpides N.C."/>
            <person name="Woyke T."/>
        </authorList>
    </citation>
    <scope>NUCLEOTIDE SEQUENCE</scope>
    <source>
        <strain evidence="2">GVMAG-S-1102244-55</strain>
    </source>
</reference>
<protein>
    <submittedName>
        <fullName evidence="2">Uncharacterized protein</fullName>
    </submittedName>
</protein>
<organism evidence="2">
    <name type="scientific">viral metagenome</name>
    <dbReference type="NCBI Taxonomy" id="1070528"/>
    <lineage>
        <taxon>unclassified sequences</taxon>
        <taxon>metagenomes</taxon>
        <taxon>organismal metagenomes</taxon>
    </lineage>
</organism>
<dbReference type="AlphaFoldDB" id="A0A6C0KFV2"/>
<evidence type="ECO:0000256" key="1">
    <source>
        <dbReference type="SAM" id="MobiDB-lite"/>
    </source>
</evidence>
<feature type="compositionally biased region" description="Acidic residues" evidence="1">
    <location>
        <begin position="223"/>
        <end position="254"/>
    </location>
</feature>
<sequence length="336" mass="38471">MSSFSQNMERTFSENELNILANAWDGHRQSVCCEGTKLILQDWWLEVIKFLAVIKLIFTDFCNILWGLRELYRWNHNIKMTILGFTSMGVAQRYVLKPFEDNYIISIPLGFVVVGSLMKMSQYVNVYMISNPNSAFGSKAGKDYPHLPNDQFKQRKSLYYMGFTPLNPGDEVRMEFAKGLKENISSWWNDRKCDSDKLGTRDVMCDTLLCPTHKGSGTKEDPIDLTEDTDKEEDNLDDVDSGSDSDGNEDSEVEEYCCNGEKCENTGEFEDLQEAYDNGWYQNDEANYCGDCAEEEIEKVDNEANNEAMSEKDVLETFGVRPVNPTPESQENKKDK</sequence>
<feature type="region of interest" description="Disordered" evidence="1">
    <location>
        <begin position="216"/>
        <end position="254"/>
    </location>
</feature>
<feature type="region of interest" description="Disordered" evidence="1">
    <location>
        <begin position="306"/>
        <end position="336"/>
    </location>
</feature>
<name>A0A6C0KFV2_9ZZZZ</name>
<proteinExistence type="predicted"/>